<dbReference type="SUPFAM" id="SSF55874">
    <property type="entry name" value="ATPase domain of HSP90 chaperone/DNA topoisomerase II/histidine kinase"/>
    <property type="match status" value="1"/>
</dbReference>
<dbReference type="PANTHER" id="PTHR24421:SF10">
    <property type="entry name" value="NITRATE_NITRITE SENSOR PROTEIN NARQ"/>
    <property type="match status" value="1"/>
</dbReference>
<dbReference type="Gene3D" id="3.30.565.10">
    <property type="entry name" value="Histidine kinase-like ATPase, C-terminal domain"/>
    <property type="match status" value="1"/>
</dbReference>
<comment type="catalytic activity">
    <reaction evidence="1">
        <text>ATP + protein L-histidine = ADP + protein N-phospho-L-histidine.</text>
        <dbReference type="EC" id="2.7.13.3"/>
    </reaction>
</comment>
<feature type="domain" description="CHASE2" evidence="8">
    <location>
        <begin position="52"/>
        <end position="383"/>
    </location>
</feature>
<evidence type="ECO:0000313" key="9">
    <source>
        <dbReference type="EMBL" id="MCJ2542930.1"/>
    </source>
</evidence>
<dbReference type="Pfam" id="PF05226">
    <property type="entry name" value="CHASE2"/>
    <property type="match status" value="1"/>
</dbReference>
<dbReference type="SMART" id="SM01080">
    <property type="entry name" value="CHASE2"/>
    <property type="match status" value="1"/>
</dbReference>
<evidence type="ECO:0000256" key="3">
    <source>
        <dbReference type="ARBA" id="ARBA00022679"/>
    </source>
</evidence>
<dbReference type="EMBL" id="JAFIRA010000018">
    <property type="protein sequence ID" value="MCJ2542930.1"/>
    <property type="molecule type" value="Genomic_DNA"/>
</dbReference>
<evidence type="ECO:0000256" key="5">
    <source>
        <dbReference type="ARBA" id="ARBA00023012"/>
    </source>
</evidence>
<keyword evidence="4" id="KW-0418">Kinase</keyword>
<evidence type="ECO:0000313" key="10">
    <source>
        <dbReference type="Proteomes" id="UP000830835"/>
    </source>
</evidence>
<reference evidence="9" key="1">
    <citation type="submission" date="2021-02" db="EMBL/GenBank/DDBJ databases">
        <title>The CRISPR/cas machinery reduction and long-range gene transfer in the hot spring cyanobacterium Synechococcus.</title>
        <authorList>
            <person name="Dvorak P."/>
            <person name="Jahodarova E."/>
            <person name="Hasler P."/>
            <person name="Poulickova A."/>
        </authorList>
    </citation>
    <scope>NUCLEOTIDE SEQUENCE</scope>
    <source>
        <strain evidence="9">Rupite</strain>
    </source>
</reference>
<name>A0ABT0CAY0_THEVL</name>
<protein>
    <recommendedName>
        <fullName evidence="2">histidine kinase</fullName>
        <ecNumber evidence="2">2.7.13.3</ecNumber>
    </recommendedName>
</protein>
<evidence type="ECO:0000256" key="4">
    <source>
        <dbReference type="ARBA" id="ARBA00022777"/>
    </source>
</evidence>
<dbReference type="InterPro" id="IPR036890">
    <property type="entry name" value="HATPase_C_sf"/>
</dbReference>
<feature type="transmembrane region" description="Helical" evidence="7">
    <location>
        <begin position="365"/>
        <end position="386"/>
    </location>
</feature>
<organism evidence="9 10">
    <name type="scientific">Thermostichus vulcanus str. 'Rupite'</name>
    <dbReference type="NCBI Taxonomy" id="2813851"/>
    <lineage>
        <taxon>Bacteria</taxon>
        <taxon>Bacillati</taxon>
        <taxon>Cyanobacteriota</taxon>
        <taxon>Cyanophyceae</taxon>
        <taxon>Thermostichales</taxon>
        <taxon>Thermostichaceae</taxon>
        <taxon>Thermostichus</taxon>
    </lineage>
</organism>
<keyword evidence="7" id="KW-1133">Transmembrane helix</keyword>
<keyword evidence="3" id="KW-0808">Transferase</keyword>
<keyword evidence="7" id="KW-0812">Transmembrane</keyword>
<comment type="caution">
    <text evidence="9">The sequence shown here is derived from an EMBL/GenBank/DDBJ whole genome shotgun (WGS) entry which is preliminary data.</text>
</comment>
<feature type="transmembrane region" description="Helical" evidence="7">
    <location>
        <begin position="402"/>
        <end position="424"/>
    </location>
</feature>
<evidence type="ECO:0000256" key="2">
    <source>
        <dbReference type="ARBA" id="ARBA00012438"/>
    </source>
</evidence>
<dbReference type="EC" id="2.7.13.3" evidence="2"/>
<gene>
    <name evidence="9" type="ORF">JX360_08430</name>
</gene>
<sequence>MPDPVSHSFATQDPVPETPLSSRETQRRLGWALAWGLGWATLLNLSAQHPLLVRMESDVQQWLYGWRGPQEPSADVVIVGIDGRIQGEGTDGSQNIDFLLERANYAGLTLRLLEEAEARVVVLNLPSSFVVPQNLGNENLDAPLRQVVQRYPDRLVLATRSSESFRRAEISIYNHFLPFSSLRLEYLVPPEHVQGVVQYQVDGAGILRKAQLRGVYLRRDSQEEQMFASVESLAFAKYDPEGASRWFRERGLGPVQFNPLGANHSIPIIPIEQVCPPVILQAGSGSASQIVNPSQACLSQEGIPPLDAEIAAQLRDKVVLVGFVGGYPETFPVRTADGSLIAAVELQAQILSSLLTGEVYRSVPAGLAAFVVLLMGGGTGLLLMLYRPHLRLGRQDWKRQRFLLWPVLGLLVYEGWAVAQFLLWRWIWPLALPALASGLTGVSLLLTLIILQNQERLLAQQQELDRLRRAEQEAAIDQARKLLYRVATDIHDRELQELKVVMDDLESLQWQQQQGKVLSPAVYDHLLEQLEGIGRGIRDQLNDVRTLATKLHISPSLREGLHRGIETYLDELVQSGGLTLSVERQLQPLNEPNTSEWFDQREDILRFLREAIGNVIAHVQPPKGDASFVSVSLTQTDHHCCLAVVNDGAEYAPSPSGGYGSKAMNTIARYLPKGSWHRTHTPEGYTHVELHWEMPSL</sequence>
<proteinExistence type="predicted"/>
<dbReference type="Proteomes" id="UP000830835">
    <property type="component" value="Unassembled WGS sequence"/>
</dbReference>
<dbReference type="PANTHER" id="PTHR24421">
    <property type="entry name" value="NITRATE/NITRITE SENSOR PROTEIN NARX-RELATED"/>
    <property type="match status" value="1"/>
</dbReference>
<evidence type="ECO:0000256" key="1">
    <source>
        <dbReference type="ARBA" id="ARBA00000085"/>
    </source>
</evidence>
<keyword evidence="7" id="KW-0472">Membrane</keyword>
<accession>A0ABT0CAY0</accession>
<keyword evidence="10" id="KW-1185">Reference proteome</keyword>
<feature type="transmembrane region" description="Helical" evidence="7">
    <location>
        <begin position="430"/>
        <end position="451"/>
    </location>
</feature>
<evidence type="ECO:0000256" key="7">
    <source>
        <dbReference type="SAM" id="Phobius"/>
    </source>
</evidence>
<evidence type="ECO:0000256" key="6">
    <source>
        <dbReference type="SAM" id="MobiDB-lite"/>
    </source>
</evidence>
<feature type="region of interest" description="Disordered" evidence="6">
    <location>
        <begin position="1"/>
        <end position="22"/>
    </location>
</feature>
<dbReference type="InterPro" id="IPR050482">
    <property type="entry name" value="Sensor_HK_TwoCompSys"/>
</dbReference>
<keyword evidence="5" id="KW-0902">Two-component regulatory system</keyword>
<evidence type="ECO:0000259" key="8">
    <source>
        <dbReference type="SMART" id="SM01080"/>
    </source>
</evidence>
<dbReference type="InterPro" id="IPR007890">
    <property type="entry name" value="CHASE2"/>
</dbReference>